<sequence>MFDPGTLVMDNTGEMQNCPVNHQSKHEPVSGVNLGVTAVAENLLEDGHDDVLQICTSSEGDGGMSQANLCDHSQTCHNGHSVNLTSLNLSGADESLINAKKVFQKRRNSEDGITALDGMCLSPFVFVQLLFLILCPL</sequence>
<reference evidence="1" key="1">
    <citation type="submission" date="2014-09" db="EMBL/GenBank/DDBJ databases">
        <authorList>
            <person name="Magalhaes I.L.F."/>
            <person name="Oliveira U."/>
            <person name="Santos F.R."/>
            <person name="Vidigal T.H.D.A."/>
            <person name="Brescovit A.D."/>
            <person name="Santos A.J."/>
        </authorList>
    </citation>
    <scope>NUCLEOTIDE SEQUENCE</scope>
    <source>
        <tissue evidence="1">Shoot tissue taken approximately 20 cm above the soil surface</tissue>
    </source>
</reference>
<accession>A0A0A9D4K5</accession>
<dbReference type="AlphaFoldDB" id="A0A0A9D4K5"/>
<evidence type="ECO:0000313" key="1">
    <source>
        <dbReference type="EMBL" id="JAD78662.1"/>
    </source>
</evidence>
<protein>
    <submittedName>
        <fullName evidence="1">Uncharacterized protein</fullName>
    </submittedName>
</protein>
<proteinExistence type="predicted"/>
<reference evidence="1" key="2">
    <citation type="journal article" date="2015" name="Data Brief">
        <title>Shoot transcriptome of the giant reed, Arundo donax.</title>
        <authorList>
            <person name="Barrero R.A."/>
            <person name="Guerrero F.D."/>
            <person name="Moolhuijzen P."/>
            <person name="Goolsby J.A."/>
            <person name="Tidwell J."/>
            <person name="Bellgard S.E."/>
            <person name="Bellgard M.I."/>
        </authorList>
    </citation>
    <scope>NUCLEOTIDE SEQUENCE</scope>
    <source>
        <tissue evidence="1">Shoot tissue taken approximately 20 cm above the soil surface</tissue>
    </source>
</reference>
<name>A0A0A9D4K5_ARUDO</name>
<dbReference type="EMBL" id="GBRH01219233">
    <property type="protein sequence ID" value="JAD78662.1"/>
    <property type="molecule type" value="Transcribed_RNA"/>
</dbReference>
<organism evidence="1">
    <name type="scientific">Arundo donax</name>
    <name type="common">Giant reed</name>
    <name type="synonym">Donax arundinaceus</name>
    <dbReference type="NCBI Taxonomy" id="35708"/>
    <lineage>
        <taxon>Eukaryota</taxon>
        <taxon>Viridiplantae</taxon>
        <taxon>Streptophyta</taxon>
        <taxon>Embryophyta</taxon>
        <taxon>Tracheophyta</taxon>
        <taxon>Spermatophyta</taxon>
        <taxon>Magnoliopsida</taxon>
        <taxon>Liliopsida</taxon>
        <taxon>Poales</taxon>
        <taxon>Poaceae</taxon>
        <taxon>PACMAD clade</taxon>
        <taxon>Arundinoideae</taxon>
        <taxon>Arundineae</taxon>
        <taxon>Arundo</taxon>
    </lineage>
</organism>